<sequence length="49" mass="5357">MTEPCTSKKQGRKRGNTDPNRGVVEKTIKFTQTLGLGALLKLSQPVTDL</sequence>
<dbReference type="Gramene" id="RZC57106">
    <property type="protein sequence ID" value="RZC57106"/>
    <property type="gene ID" value="C5167_004409"/>
</dbReference>
<feature type="region of interest" description="Disordered" evidence="1">
    <location>
        <begin position="1"/>
        <end position="23"/>
    </location>
</feature>
<proteinExistence type="predicted"/>
<accession>A0A4Y7J9E6</accession>
<name>A0A4Y7J9E6_PAPSO</name>
<gene>
    <name evidence="2" type="ORF">C5167_004409</name>
</gene>
<evidence type="ECO:0000256" key="1">
    <source>
        <dbReference type="SAM" id="MobiDB-lite"/>
    </source>
</evidence>
<reference evidence="2 3" key="1">
    <citation type="journal article" date="2018" name="Science">
        <title>The opium poppy genome and morphinan production.</title>
        <authorList>
            <person name="Guo L."/>
            <person name="Winzer T."/>
            <person name="Yang X."/>
            <person name="Li Y."/>
            <person name="Ning Z."/>
            <person name="He Z."/>
            <person name="Teodor R."/>
            <person name="Lu Y."/>
            <person name="Bowser T.A."/>
            <person name="Graham I.A."/>
            <person name="Ye K."/>
        </authorList>
    </citation>
    <scope>NUCLEOTIDE SEQUENCE [LARGE SCALE GENOMIC DNA]</scope>
    <source>
        <strain evidence="3">cv. HN1</strain>
        <tissue evidence="2">Leaves</tissue>
    </source>
</reference>
<dbReference type="Proteomes" id="UP000316621">
    <property type="component" value="Chromosome 4"/>
</dbReference>
<organism evidence="2 3">
    <name type="scientific">Papaver somniferum</name>
    <name type="common">Opium poppy</name>
    <dbReference type="NCBI Taxonomy" id="3469"/>
    <lineage>
        <taxon>Eukaryota</taxon>
        <taxon>Viridiplantae</taxon>
        <taxon>Streptophyta</taxon>
        <taxon>Embryophyta</taxon>
        <taxon>Tracheophyta</taxon>
        <taxon>Spermatophyta</taxon>
        <taxon>Magnoliopsida</taxon>
        <taxon>Ranunculales</taxon>
        <taxon>Papaveraceae</taxon>
        <taxon>Papaveroideae</taxon>
        <taxon>Papaver</taxon>
    </lineage>
</organism>
<evidence type="ECO:0000313" key="2">
    <source>
        <dbReference type="EMBL" id="RZC57106.1"/>
    </source>
</evidence>
<evidence type="ECO:0000313" key="3">
    <source>
        <dbReference type="Proteomes" id="UP000316621"/>
    </source>
</evidence>
<protein>
    <submittedName>
        <fullName evidence="2">Uncharacterized protein</fullName>
    </submittedName>
</protein>
<dbReference type="EMBL" id="CM010718">
    <property type="protein sequence ID" value="RZC57106.1"/>
    <property type="molecule type" value="Genomic_DNA"/>
</dbReference>
<dbReference type="AlphaFoldDB" id="A0A4Y7J9E6"/>
<keyword evidence="3" id="KW-1185">Reference proteome</keyword>